<dbReference type="Proteomes" id="UP000193711">
    <property type="component" value="Unassembled WGS sequence"/>
</dbReference>
<evidence type="ECO:0000313" key="2">
    <source>
        <dbReference type="Proteomes" id="UP000193711"/>
    </source>
</evidence>
<dbReference type="OrthoDB" id="4037078at2"/>
<protein>
    <recommendedName>
        <fullName evidence="3">PD-(D/E)XK nuclease superfamily protein</fullName>
    </recommendedName>
</protein>
<name>A0A1X7PHH2_9MICO</name>
<dbReference type="EMBL" id="FXBM01000004">
    <property type="protein sequence ID" value="SMH50433.1"/>
    <property type="molecule type" value="Genomic_DNA"/>
</dbReference>
<keyword evidence="2" id="KW-1185">Reference proteome</keyword>
<dbReference type="AlphaFoldDB" id="A0A1X7PHH2"/>
<accession>A0A1X7PHH2</accession>
<evidence type="ECO:0000313" key="1">
    <source>
        <dbReference type="EMBL" id="SMH50433.1"/>
    </source>
</evidence>
<gene>
    <name evidence="1" type="ORF">SAMN06295885_3537</name>
</gene>
<dbReference type="STRING" id="1891671.SAMN06295885_3537"/>
<organism evidence="1 2">
    <name type="scientific">Rathayibacter oskolensis</name>
    <dbReference type="NCBI Taxonomy" id="1891671"/>
    <lineage>
        <taxon>Bacteria</taxon>
        <taxon>Bacillati</taxon>
        <taxon>Actinomycetota</taxon>
        <taxon>Actinomycetes</taxon>
        <taxon>Micrococcales</taxon>
        <taxon>Microbacteriaceae</taxon>
        <taxon>Rathayibacter</taxon>
    </lineage>
</organism>
<dbReference type="RefSeq" id="WP_085477937.1">
    <property type="nucleotide sequence ID" value="NZ_FXBM01000004.1"/>
</dbReference>
<proteinExistence type="predicted"/>
<evidence type="ECO:0008006" key="3">
    <source>
        <dbReference type="Google" id="ProtNLM"/>
    </source>
</evidence>
<reference evidence="2" key="1">
    <citation type="submission" date="2017-04" db="EMBL/GenBank/DDBJ databases">
        <authorList>
            <person name="Varghese N."/>
            <person name="Submissions S."/>
        </authorList>
    </citation>
    <scope>NUCLEOTIDE SEQUENCE [LARGE SCALE GENOMIC DNA]</scope>
    <source>
        <strain evidence="2">VKM Ac-2121</strain>
    </source>
</reference>
<sequence length="369" mass="41360">MNFAEVAGRIDGNVLGRLMYGQRELFHSNLLAWFFDALPDSADEVFRPFSAAGVGSARSAERERQNMDLVLRWPDRAPLVIENKVFSLPDLAQLDEYARLAGSWRGSPPAFCLLAMSAPDLRVAEDGTEATENGWRYLGYAELARRIEKALPADQSYEVETMRRYAALVEDLQHLVSSTDVVSEQERVWLSDAELSAVSSSQTRAALQKARAQRIARLISREVPGRHRDVEHGMTRSVALVSCFEHIRIRGVDAWAGWQLQGAQFRRAVIFDDPAVRGRGAAFSERRAALARSLPELFVMPTVLELERAGRNEFNHYAPDFVYQYGRVPSLSVRRLLDAAAEIHADLARFESVDDGDLVGRHSSSARED</sequence>